<dbReference type="InterPro" id="IPR050708">
    <property type="entry name" value="T6SS_VgrG/RHS"/>
</dbReference>
<dbReference type="RefSeq" id="WP_088476201.1">
    <property type="nucleotide sequence ID" value="NZ_NIXP01000096.1"/>
</dbReference>
<organism evidence="5 6">
    <name type="scientific">Stenotrophomonas pavanii</name>
    <dbReference type="NCBI Taxonomy" id="487698"/>
    <lineage>
        <taxon>Bacteria</taxon>
        <taxon>Pseudomonadati</taxon>
        <taxon>Pseudomonadota</taxon>
        <taxon>Gammaproteobacteria</taxon>
        <taxon>Lysobacterales</taxon>
        <taxon>Lysobacteraceae</taxon>
        <taxon>Stenotrophomonas</taxon>
    </lineage>
</organism>
<name>A0A246KWI5_9GAMM</name>
<feature type="chain" id="PRO_5012196624" description="Teneurin-like YD-shell domain-containing protein" evidence="3">
    <location>
        <begin position="28"/>
        <end position="313"/>
    </location>
</feature>
<evidence type="ECO:0000313" key="6">
    <source>
        <dbReference type="Proteomes" id="UP000197904"/>
    </source>
</evidence>
<keyword evidence="1" id="KW-0677">Repeat</keyword>
<dbReference type="EMBL" id="NIXP01000096">
    <property type="protein sequence ID" value="OWR31638.1"/>
    <property type="molecule type" value="Genomic_DNA"/>
</dbReference>
<evidence type="ECO:0000256" key="1">
    <source>
        <dbReference type="ARBA" id="ARBA00022737"/>
    </source>
</evidence>
<proteinExistence type="predicted"/>
<dbReference type="NCBIfam" id="TIGR03696">
    <property type="entry name" value="Rhs_assc_core"/>
    <property type="match status" value="1"/>
</dbReference>
<dbReference type="Pfam" id="PF25023">
    <property type="entry name" value="TEN_YD-shell"/>
    <property type="match status" value="1"/>
</dbReference>
<dbReference type="PANTHER" id="PTHR32305">
    <property type="match status" value="1"/>
</dbReference>
<dbReference type="Proteomes" id="UP000197904">
    <property type="component" value="Unassembled WGS sequence"/>
</dbReference>
<dbReference type="InterPro" id="IPR022385">
    <property type="entry name" value="Rhs_assc_core"/>
</dbReference>
<feature type="domain" description="Teneurin-like YD-shell" evidence="4">
    <location>
        <begin position="33"/>
        <end position="109"/>
    </location>
</feature>
<feature type="signal peptide" evidence="3">
    <location>
        <begin position="1"/>
        <end position="27"/>
    </location>
</feature>
<accession>A0A246KWI5</accession>
<evidence type="ECO:0000259" key="4">
    <source>
        <dbReference type="Pfam" id="PF25023"/>
    </source>
</evidence>
<evidence type="ECO:0000256" key="3">
    <source>
        <dbReference type="SAM" id="SignalP"/>
    </source>
</evidence>
<sequence length="313" mass="32399">MNGLSLLLIRAVLVVVVLAACVAPAAAQEVVEYIHTDALGSPVAITDASGNVIERTVYEPYGAVVNRPLKDGPGYTGHVTDSGTGLSYMQQRYYDPEASAFLSVDPVAATEVAFGRYHYAHSNPYAFTDPDGRQACGKDTGCRLDKGGGRGGSIGGPRISAGNRNSEPSIPPAGSMGELIENTGERAIRRTSFTASGSLALGLGAEATATKTTRPWQSDRLGVYKVMGLGGFIGAQANFKVFSWGDPKGTTDLALKGNPLGYFKVRIGDGLAIGLSARFNDHGGGSLSVSAGGGFGGQAIVKPPAMGGWEKEL</sequence>
<dbReference type="InterPro" id="IPR056823">
    <property type="entry name" value="TEN-like_YD-shell"/>
</dbReference>
<evidence type="ECO:0000313" key="5">
    <source>
        <dbReference type="EMBL" id="OWR31638.1"/>
    </source>
</evidence>
<keyword evidence="3" id="KW-0732">Signal</keyword>
<protein>
    <recommendedName>
        <fullName evidence="4">Teneurin-like YD-shell domain-containing protein</fullName>
    </recommendedName>
</protein>
<feature type="region of interest" description="Disordered" evidence="2">
    <location>
        <begin position="147"/>
        <end position="174"/>
    </location>
</feature>
<reference evidence="5 6" key="1">
    <citation type="submission" date="2017-06" db="EMBL/GenBank/DDBJ databases">
        <authorList>
            <person name="Kim H.J."/>
            <person name="Triplett B.A."/>
        </authorList>
    </citation>
    <scope>NUCLEOTIDE SEQUENCE [LARGE SCALE GENOMIC DNA]</scope>
    <source>
        <strain evidence="5 6">S18795</strain>
    </source>
</reference>
<gene>
    <name evidence="5" type="ORF">CEE55_14755</name>
</gene>
<evidence type="ECO:0000256" key="2">
    <source>
        <dbReference type="SAM" id="MobiDB-lite"/>
    </source>
</evidence>
<dbReference type="Gene3D" id="2.180.10.10">
    <property type="entry name" value="RHS repeat-associated core"/>
    <property type="match status" value="1"/>
</dbReference>
<dbReference type="PANTHER" id="PTHR32305:SF15">
    <property type="entry name" value="PROTEIN RHSA-RELATED"/>
    <property type="match status" value="1"/>
</dbReference>
<comment type="caution">
    <text evidence="5">The sequence shown here is derived from an EMBL/GenBank/DDBJ whole genome shotgun (WGS) entry which is preliminary data.</text>
</comment>
<dbReference type="AlphaFoldDB" id="A0A246KWI5"/>